<evidence type="ECO:0000313" key="2">
    <source>
        <dbReference type="Proteomes" id="UP000603227"/>
    </source>
</evidence>
<name>A0A919GPX3_9ACTN</name>
<dbReference type="Proteomes" id="UP000603227">
    <property type="component" value="Unassembled WGS sequence"/>
</dbReference>
<dbReference type="RefSeq" id="WP_189783115.1">
    <property type="nucleotide sequence ID" value="NZ_BNAT01000009.1"/>
</dbReference>
<proteinExistence type="predicted"/>
<keyword evidence="1" id="KW-0560">Oxidoreductase</keyword>
<keyword evidence="1" id="KW-0503">Monooxygenase</keyword>
<accession>A0A919GPX3</accession>
<comment type="caution">
    <text evidence="1">The sequence shown here is derived from an EMBL/GenBank/DDBJ whole genome shotgun (WGS) entry which is preliminary data.</text>
</comment>
<gene>
    <name evidence="1" type="ORF">GCM10017771_31870</name>
</gene>
<dbReference type="EMBL" id="BNAT01000009">
    <property type="protein sequence ID" value="GHH88068.1"/>
    <property type="molecule type" value="Genomic_DNA"/>
</dbReference>
<sequence>MHGTEQHVNTDGFHRTGVAAAFVTMRYVPDAEAGRTFLDEVLVQWAAVPRPAGVVSLGAYLDTEGQTVLTCVQVSAPDAYARFAGALTGPAAAEVVAYRPYRSVVFDPAPVEPGCVVVATFDVDGPGRQRLIADSLCDALESQPPGAHPGMLSANFHTTADGTRVLNFAEWTTDEAHIAFLEGAGRVGTYRISTRIPGVRPIGFKRFHRHVRST</sequence>
<dbReference type="InterPro" id="IPR011008">
    <property type="entry name" value="Dimeric_a/b-barrel"/>
</dbReference>
<evidence type="ECO:0000313" key="1">
    <source>
        <dbReference type="EMBL" id="GHH88068.1"/>
    </source>
</evidence>
<dbReference type="GO" id="GO:0004497">
    <property type="term" value="F:monooxygenase activity"/>
    <property type="evidence" value="ECO:0007669"/>
    <property type="project" value="UniProtKB-KW"/>
</dbReference>
<dbReference type="SUPFAM" id="SSF54909">
    <property type="entry name" value="Dimeric alpha+beta barrel"/>
    <property type="match status" value="1"/>
</dbReference>
<keyword evidence="2" id="KW-1185">Reference proteome</keyword>
<protein>
    <submittedName>
        <fullName evidence="1">Antibiotic biosynthesis monooxygenase</fullName>
    </submittedName>
</protein>
<dbReference type="AlphaFoldDB" id="A0A919GPX3"/>
<reference evidence="1" key="1">
    <citation type="journal article" date="2014" name="Int. J. Syst. Evol. Microbiol.">
        <title>Complete genome sequence of Corynebacterium casei LMG S-19264T (=DSM 44701T), isolated from a smear-ripened cheese.</title>
        <authorList>
            <consortium name="US DOE Joint Genome Institute (JGI-PGF)"/>
            <person name="Walter F."/>
            <person name="Albersmeier A."/>
            <person name="Kalinowski J."/>
            <person name="Ruckert C."/>
        </authorList>
    </citation>
    <scope>NUCLEOTIDE SEQUENCE</scope>
    <source>
        <strain evidence="1">CGMCC 4.7403</strain>
    </source>
</reference>
<organism evidence="1 2">
    <name type="scientific">Streptomyces capitiformicae</name>
    <dbReference type="NCBI Taxonomy" id="2014920"/>
    <lineage>
        <taxon>Bacteria</taxon>
        <taxon>Bacillati</taxon>
        <taxon>Actinomycetota</taxon>
        <taxon>Actinomycetes</taxon>
        <taxon>Kitasatosporales</taxon>
        <taxon>Streptomycetaceae</taxon>
        <taxon>Streptomyces</taxon>
    </lineage>
</organism>
<dbReference type="Gene3D" id="3.30.70.100">
    <property type="match status" value="2"/>
</dbReference>
<reference evidence="1" key="2">
    <citation type="submission" date="2020-09" db="EMBL/GenBank/DDBJ databases">
        <authorList>
            <person name="Sun Q."/>
            <person name="Zhou Y."/>
        </authorList>
    </citation>
    <scope>NUCLEOTIDE SEQUENCE</scope>
    <source>
        <strain evidence="1">CGMCC 4.7403</strain>
    </source>
</reference>